<evidence type="ECO:0000256" key="2">
    <source>
        <dbReference type="ARBA" id="ARBA00023015"/>
    </source>
</evidence>
<reference evidence="7 8" key="1">
    <citation type="journal article" date="2021" name="MBio">
        <title>Poor Competitiveness of Bradyrhizobium in Pigeon Pea Root Colonization in Indian Soils.</title>
        <authorList>
            <person name="Chalasani D."/>
            <person name="Basu A."/>
            <person name="Pullabhotla S.V.S.R.N."/>
            <person name="Jorrin B."/>
            <person name="Neal A.L."/>
            <person name="Poole P.S."/>
            <person name="Podile A.R."/>
            <person name="Tkacz A."/>
        </authorList>
    </citation>
    <scope>NUCLEOTIDE SEQUENCE [LARGE SCALE GENOMIC DNA]</scope>
    <source>
        <strain evidence="7 8">HU14</strain>
    </source>
</reference>
<comment type="caution">
    <text evidence="7">The sequence shown here is derived from an EMBL/GenBank/DDBJ whole genome shotgun (WGS) entry which is preliminary data.</text>
</comment>
<organism evidence="7 8">
    <name type="scientific">Microbacterium jejuense</name>
    <dbReference type="NCBI Taxonomy" id="1263637"/>
    <lineage>
        <taxon>Bacteria</taxon>
        <taxon>Bacillati</taxon>
        <taxon>Actinomycetota</taxon>
        <taxon>Actinomycetes</taxon>
        <taxon>Micrococcales</taxon>
        <taxon>Microbacteriaceae</taxon>
        <taxon>Microbacterium</taxon>
    </lineage>
</organism>
<dbReference type="InterPro" id="IPR039538">
    <property type="entry name" value="BetI_C"/>
</dbReference>
<proteinExistence type="predicted"/>
<evidence type="ECO:0000256" key="3">
    <source>
        <dbReference type="ARBA" id="ARBA00023125"/>
    </source>
</evidence>
<dbReference type="Gene3D" id="1.10.10.60">
    <property type="entry name" value="Homeodomain-like"/>
    <property type="match status" value="1"/>
</dbReference>
<dbReference type="InterPro" id="IPR001647">
    <property type="entry name" value="HTH_TetR"/>
</dbReference>
<dbReference type="Pfam" id="PF13977">
    <property type="entry name" value="TetR_C_6"/>
    <property type="match status" value="1"/>
</dbReference>
<evidence type="ECO:0000259" key="6">
    <source>
        <dbReference type="PROSITE" id="PS50977"/>
    </source>
</evidence>
<dbReference type="InterPro" id="IPR036271">
    <property type="entry name" value="Tet_transcr_reg_TetR-rel_C_sf"/>
</dbReference>
<protein>
    <submittedName>
        <fullName evidence="7">TetR/AcrR family transcriptional regulator</fullName>
    </submittedName>
</protein>
<feature type="DNA-binding region" description="H-T-H motif" evidence="5">
    <location>
        <begin position="39"/>
        <end position="58"/>
    </location>
</feature>
<accession>A0ABS7HS06</accession>
<gene>
    <name evidence="7" type="ORF">JNB62_18880</name>
</gene>
<evidence type="ECO:0000313" key="8">
    <source>
        <dbReference type="Proteomes" id="UP001196843"/>
    </source>
</evidence>
<dbReference type="EMBL" id="JAEUAW010000027">
    <property type="protein sequence ID" value="MBW9095749.1"/>
    <property type="molecule type" value="Genomic_DNA"/>
</dbReference>
<dbReference type="Proteomes" id="UP001196843">
    <property type="component" value="Unassembled WGS sequence"/>
</dbReference>
<keyword evidence="4" id="KW-0804">Transcription</keyword>
<evidence type="ECO:0000256" key="5">
    <source>
        <dbReference type="PROSITE-ProRule" id="PRU00335"/>
    </source>
</evidence>
<keyword evidence="2" id="KW-0805">Transcription regulation</keyword>
<dbReference type="RefSeq" id="WP_220302428.1">
    <property type="nucleotide sequence ID" value="NZ_JAEUAW010000027.1"/>
</dbReference>
<dbReference type="PROSITE" id="PS50977">
    <property type="entry name" value="HTH_TETR_2"/>
    <property type="match status" value="1"/>
</dbReference>
<dbReference type="SUPFAM" id="SSF46689">
    <property type="entry name" value="Homeodomain-like"/>
    <property type="match status" value="1"/>
</dbReference>
<dbReference type="PANTHER" id="PTHR47506">
    <property type="entry name" value="TRANSCRIPTIONAL REGULATORY PROTEIN"/>
    <property type="match status" value="1"/>
</dbReference>
<evidence type="ECO:0000256" key="4">
    <source>
        <dbReference type="ARBA" id="ARBA00023163"/>
    </source>
</evidence>
<feature type="domain" description="HTH tetR-type" evidence="6">
    <location>
        <begin position="16"/>
        <end position="76"/>
    </location>
</feature>
<dbReference type="PANTHER" id="PTHR47506:SF6">
    <property type="entry name" value="HTH-TYPE TRANSCRIPTIONAL REPRESSOR NEMR"/>
    <property type="match status" value="1"/>
</dbReference>
<keyword evidence="1" id="KW-0678">Repressor</keyword>
<evidence type="ECO:0000313" key="7">
    <source>
        <dbReference type="EMBL" id="MBW9095749.1"/>
    </source>
</evidence>
<sequence length="209" mass="22584">MAESRKGRRGSYAKGVAKREEILTRALDVIAREGYRGASVKELADAVGLSQAGLLHYFDSKEELFTEILRKRDELDSVGMTGDADPSHAITPDVAAIRDGYLGIVRHNADVPGLVHLFARLSVDAADPEHAAHAYFVRRGAELRKVFAAAIATGQAAGEIDDRIDPDTIARLFQAVADGMQVQWMLEPEVDMAATVGALFALLTPRNAS</sequence>
<dbReference type="InterPro" id="IPR009057">
    <property type="entry name" value="Homeodomain-like_sf"/>
</dbReference>
<keyword evidence="3 5" id="KW-0238">DNA-binding</keyword>
<dbReference type="Gene3D" id="1.10.357.10">
    <property type="entry name" value="Tetracycline Repressor, domain 2"/>
    <property type="match status" value="1"/>
</dbReference>
<dbReference type="Pfam" id="PF00440">
    <property type="entry name" value="TetR_N"/>
    <property type="match status" value="1"/>
</dbReference>
<dbReference type="PRINTS" id="PR00455">
    <property type="entry name" value="HTHTETR"/>
</dbReference>
<name>A0ABS7HS06_9MICO</name>
<dbReference type="SUPFAM" id="SSF48498">
    <property type="entry name" value="Tetracyclin repressor-like, C-terminal domain"/>
    <property type="match status" value="1"/>
</dbReference>
<keyword evidence="8" id="KW-1185">Reference proteome</keyword>
<evidence type="ECO:0000256" key="1">
    <source>
        <dbReference type="ARBA" id="ARBA00022491"/>
    </source>
</evidence>